<evidence type="ECO:0000259" key="2">
    <source>
        <dbReference type="Pfam" id="PF14498"/>
    </source>
</evidence>
<gene>
    <name evidence="5" type="ORF">BD626DRAFT_551736</name>
</gene>
<dbReference type="InterPro" id="IPR016518">
    <property type="entry name" value="Alpha-L-fucosidase"/>
</dbReference>
<proteinExistence type="predicted"/>
<accession>A0A550BTZ9</accession>
<dbReference type="InterPro" id="IPR049053">
    <property type="entry name" value="AFCA-like_C"/>
</dbReference>
<dbReference type="AlphaFoldDB" id="A0A550BTZ9"/>
<sequence length="829" mass="89391">MAACIRWAPLLLAVCLLATTETVAGAPEGFPASGNGVWDTAPSTSWARGNYPVGNGYLAAMIPGGTTLEMTSLNLESLWTGGPFQNSSYNGGNKQASQRTSLKTEMDRIRASIFSSSSGTVNCSYAGAGYLFTTMSSKGSVTNYARWLDLDQAVVHATWVAGNVTIDSTGLTIVYRKTFCSYPAQACVQQTSSSASQNLTFAYSLGPDPGLTAINVTCFNSSTLQVRGHAGSPGMLYELLFHASSSTVSCQSAQPYDTSVATANATLSASGADVTVVWVGNTEYSMDAGDEAHDFSFKGDDPHSALASRISSLSGTSAANLLSAHVADVKATLTGFKLDLGQTAQLDSTTATLLTAYKADTGNPYIEWLLFNFGRYMLWSSSRGTLPANLQGKWAHKLANTWNSDYHLNINVQMNLWSAEPTNLDVTQSVFDYMEKTWVPRGTQTAQILYDSDEGWVTHDEVNIFGHTGMKAGSAQSLNYPEANAWMMIHVWDHFDYTNDVSWWKSQGYPLLKVLASPQFHLNKLIPDLHFNDSSLVVAPCNSPEQTYITLGCAHAQQLIWQLFNAVDKGFSASGDTDTDFLNAIRTARTQMDKGIHIGSWGQLQEWKVDMDDSDDDHRHLSHLIGLYPGYALASYDVEKQGTAGSSKLSYTKAQVINATTTSLTHRGDGTGSDGDAGWEKMWRAAAWAQLGDAEQFYHEITLAIEKNFVVNLWSTYDPNGYEPVQIDANLGHPAAVLNALVQAPDVASYDDPLVVSILPALPAAWPKGSITGARLRGGMAIDFSWSGGALKSATITVANSVVPRDVQVVVGGKVVKEFTTKAGMVQTI</sequence>
<reference evidence="5 6" key="1">
    <citation type="journal article" date="2019" name="New Phytol.">
        <title>Comparative genomics reveals unique wood-decay strategies and fruiting body development in the Schizophyllaceae.</title>
        <authorList>
            <person name="Almasi E."/>
            <person name="Sahu N."/>
            <person name="Krizsan K."/>
            <person name="Balint B."/>
            <person name="Kovacs G.M."/>
            <person name="Kiss B."/>
            <person name="Cseklye J."/>
            <person name="Drula E."/>
            <person name="Henrissat B."/>
            <person name="Nagy I."/>
            <person name="Chovatia M."/>
            <person name="Adam C."/>
            <person name="LaButti K."/>
            <person name="Lipzen A."/>
            <person name="Riley R."/>
            <person name="Grigoriev I.V."/>
            <person name="Nagy L.G."/>
        </authorList>
    </citation>
    <scope>NUCLEOTIDE SEQUENCE [LARGE SCALE GENOMIC DNA]</scope>
    <source>
        <strain evidence="5 6">NL-1724</strain>
    </source>
</reference>
<dbReference type="InterPro" id="IPR054363">
    <property type="entry name" value="GH95_cat"/>
</dbReference>
<dbReference type="Gene3D" id="1.50.10.10">
    <property type="match status" value="1"/>
</dbReference>
<dbReference type="InterPro" id="IPR027414">
    <property type="entry name" value="GH95_N_dom"/>
</dbReference>
<dbReference type="InterPro" id="IPR012341">
    <property type="entry name" value="6hp_glycosidase-like_sf"/>
</dbReference>
<evidence type="ECO:0000259" key="3">
    <source>
        <dbReference type="Pfam" id="PF21307"/>
    </source>
</evidence>
<dbReference type="PANTHER" id="PTHR31084:SF3">
    <property type="entry name" value="ALPHA-FUCOSIDASE A"/>
    <property type="match status" value="1"/>
</dbReference>
<feature type="signal peptide" evidence="1">
    <location>
        <begin position="1"/>
        <end position="25"/>
    </location>
</feature>
<dbReference type="SUPFAM" id="SSF48208">
    <property type="entry name" value="Six-hairpin glycosidases"/>
    <property type="match status" value="1"/>
</dbReference>
<dbReference type="GO" id="GO:0004560">
    <property type="term" value="F:alpha-L-fucosidase activity"/>
    <property type="evidence" value="ECO:0007669"/>
    <property type="project" value="InterPro"/>
</dbReference>
<comment type="caution">
    <text evidence="5">The sequence shown here is derived from an EMBL/GenBank/DDBJ whole genome shotgun (WGS) entry which is preliminary data.</text>
</comment>
<dbReference type="InterPro" id="IPR008928">
    <property type="entry name" value="6-hairpin_glycosidase_sf"/>
</dbReference>
<dbReference type="PIRSF" id="PIRSF007663">
    <property type="entry name" value="UCP007663"/>
    <property type="match status" value="1"/>
</dbReference>
<evidence type="ECO:0000256" key="1">
    <source>
        <dbReference type="SAM" id="SignalP"/>
    </source>
</evidence>
<feature type="domain" description="Alpha fucosidase A-like C-terminal" evidence="3">
    <location>
        <begin position="756"/>
        <end position="800"/>
    </location>
</feature>
<organism evidence="5 6">
    <name type="scientific">Schizophyllum amplum</name>
    <dbReference type="NCBI Taxonomy" id="97359"/>
    <lineage>
        <taxon>Eukaryota</taxon>
        <taxon>Fungi</taxon>
        <taxon>Dikarya</taxon>
        <taxon>Basidiomycota</taxon>
        <taxon>Agaricomycotina</taxon>
        <taxon>Agaricomycetes</taxon>
        <taxon>Agaricomycetidae</taxon>
        <taxon>Agaricales</taxon>
        <taxon>Schizophyllaceae</taxon>
        <taxon>Schizophyllum</taxon>
    </lineage>
</organism>
<name>A0A550BTZ9_9AGAR</name>
<feature type="domain" description="Glycosyl hydrolase family 95 N-terminal" evidence="2">
    <location>
        <begin position="38"/>
        <end position="286"/>
    </location>
</feature>
<dbReference type="GO" id="GO:0005975">
    <property type="term" value="P:carbohydrate metabolic process"/>
    <property type="evidence" value="ECO:0007669"/>
    <property type="project" value="InterPro"/>
</dbReference>
<feature type="chain" id="PRO_5022232253" evidence="1">
    <location>
        <begin position="26"/>
        <end position="829"/>
    </location>
</feature>
<evidence type="ECO:0000313" key="5">
    <source>
        <dbReference type="EMBL" id="TRM55983.1"/>
    </source>
</evidence>
<dbReference type="OrthoDB" id="2848340at2759"/>
<dbReference type="Pfam" id="PF22124">
    <property type="entry name" value="Glyco_hydro_95_cat"/>
    <property type="match status" value="1"/>
</dbReference>
<keyword evidence="5" id="KW-0378">Hydrolase</keyword>
<dbReference type="Pfam" id="PF21307">
    <property type="entry name" value="Glyco_hydro_95_C"/>
    <property type="match status" value="1"/>
</dbReference>
<evidence type="ECO:0000313" key="6">
    <source>
        <dbReference type="Proteomes" id="UP000320762"/>
    </source>
</evidence>
<feature type="domain" description="Glycosyl hydrolase family 95 catalytic" evidence="4">
    <location>
        <begin position="318"/>
        <end position="741"/>
    </location>
</feature>
<dbReference type="Proteomes" id="UP000320762">
    <property type="component" value="Unassembled WGS sequence"/>
</dbReference>
<protein>
    <submittedName>
        <fullName evidence="5">Glycoside hydrolase family 95 protein</fullName>
    </submittedName>
</protein>
<dbReference type="Pfam" id="PF14498">
    <property type="entry name" value="Glyco_hyd_65N_2"/>
    <property type="match status" value="1"/>
</dbReference>
<dbReference type="STRING" id="97359.A0A550BTZ9"/>
<dbReference type="EMBL" id="VDMD01000083">
    <property type="protein sequence ID" value="TRM55983.1"/>
    <property type="molecule type" value="Genomic_DNA"/>
</dbReference>
<dbReference type="PANTHER" id="PTHR31084">
    <property type="entry name" value="ALPHA-L-FUCOSIDASE 2"/>
    <property type="match status" value="1"/>
</dbReference>
<keyword evidence="1" id="KW-0732">Signal</keyword>
<evidence type="ECO:0000259" key="4">
    <source>
        <dbReference type="Pfam" id="PF22124"/>
    </source>
</evidence>
<keyword evidence="6" id="KW-1185">Reference proteome</keyword>